<organism evidence="2 3">
    <name type="scientific">Candidatus Thioglobus autotrophicus</name>
    <dbReference type="NCBI Taxonomy" id="1705394"/>
    <lineage>
        <taxon>Bacteria</taxon>
        <taxon>Pseudomonadati</taxon>
        <taxon>Pseudomonadota</taxon>
        <taxon>Gammaproteobacteria</taxon>
        <taxon>Candidatus Pseudothioglobaceae</taxon>
        <taxon>Candidatus Thioglobus</taxon>
    </lineage>
</organism>
<dbReference type="PANTHER" id="PTHR36173:SF2">
    <property type="entry name" value="RIBONUCLEASE VAPC16"/>
    <property type="match status" value="1"/>
</dbReference>
<dbReference type="OrthoDB" id="9798990at2"/>
<proteinExistence type="predicted"/>
<evidence type="ECO:0000259" key="1">
    <source>
        <dbReference type="Pfam" id="PF01850"/>
    </source>
</evidence>
<dbReference type="InterPro" id="IPR029060">
    <property type="entry name" value="PIN-like_dom_sf"/>
</dbReference>
<dbReference type="KEGG" id="tho:SP60_02580"/>
<dbReference type="InterPro" id="IPR041705">
    <property type="entry name" value="PIN_Sll0205"/>
</dbReference>
<dbReference type="InterPro" id="IPR002716">
    <property type="entry name" value="PIN_dom"/>
</dbReference>
<feature type="domain" description="PIN" evidence="1">
    <location>
        <begin position="3"/>
        <end position="118"/>
    </location>
</feature>
<evidence type="ECO:0000313" key="2">
    <source>
        <dbReference type="EMBL" id="ALE52218.1"/>
    </source>
</evidence>
<dbReference type="Proteomes" id="UP000058020">
    <property type="component" value="Chromosome"/>
</dbReference>
<name>A0A0M4NVZ4_9GAMM</name>
<dbReference type="EMBL" id="CP010552">
    <property type="protein sequence ID" value="ALE52218.1"/>
    <property type="molecule type" value="Genomic_DNA"/>
</dbReference>
<accession>A0A0M4NVZ4</accession>
<evidence type="ECO:0000313" key="3">
    <source>
        <dbReference type="Proteomes" id="UP000058020"/>
    </source>
</evidence>
<gene>
    <name evidence="2" type="ORF">SP60_02580</name>
</gene>
<protein>
    <recommendedName>
        <fullName evidence="1">PIN domain-containing protein</fullName>
    </recommendedName>
</protein>
<dbReference type="PATRIC" id="fig|1705394.5.peg.523"/>
<dbReference type="AlphaFoldDB" id="A0A0M4NVZ4"/>
<dbReference type="PANTHER" id="PTHR36173">
    <property type="entry name" value="RIBONUCLEASE VAPC16-RELATED"/>
    <property type="match status" value="1"/>
</dbReference>
<dbReference type="Pfam" id="PF01850">
    <property type="entry name" value="PIN"/>
    <property type="match status" value="1"/>
</dbReference>
<keyword evidence="3" id="KW-1185">Reference proteome</keyword>
<dbReference type="RefSeq" id="WP_053951155.1">
    <property type="nucleotide sequence ID" value="NZ_CP010552.1"/>
</dbReference>
<dbReference type="InterPro" id="IPR052919">
    <property type="entry name" value="TA_system_RNase"/>
</dbReference>
<reference evidence="2 3" key="1">
    <citation type="journal article" date="2015" name="Genome Announc.">
        <title>Genome Sequence of 'Candidatus Thioglobus autotrophica' Strain EF1, a Chemoautotroph from the SUP05 Clade of Marine Gammaproteobacteria.</title>
        <authorList>
            <person name="Shah V."/>
            <person name="Morris R.M."/>
        </authorList>
    </citation>
    <scope>NUCLEOTIDE SEQUENCE [LARGE SCALE GENOMIC DNA]</scope>
    <source>
        <strain evidence="2 3">EF1</strain>
    </source>
</reference>
<dbReference type="CDD" id="cd09872">
    <property type="entry name" value="PIN_Sll0205-like"/>
    <property type="match status" value="1"/>
</dbReference>
<dbReference type="Gene3D" id="3.40.50.1010">
    <property type="entry name" value="5'-nuclease"/>
    <property type="match status" value="1"/>
</dbReference>
<dbReference type="STRING" id="1705394.SP60_02580"/>
<dbReference type="SUPFAM" id="SSF88723">
    <property type="entry name" value="PIN domain-like"/>
    <property type="match status" value="1"/>
</dbReference>
<sequence>MNIIIDTHIFLWLLNGPSKIDKNYLQYLENTDNNIYLSSMSMVELIIKSSIGKLKVDFDIEQAANTMGLQVMPFDSKDALQLSKLPLHHKDPFDRMIIAQTISKNYSLISDDSKFKQYTANDLKLL</sequence>